<dbReference type="CDD" id="cd01949">
    <property type="entry name" value="GGDEF"/>
    <property type="match status" value="1"/>
</dbReference>
<protein>
    <submittedName>
        <fullName evidence="2">GGDEF domain-containing protein</fullName>
    </submittedName>
</protein>
<dbReference type="EMBL" id="QKYN01000141">
    <property type="protein sequence ID" value="RAG81736.1"/>
    <property type="molecule type" value="Genomic_DNA"/>
</dbReference>
<reference evidence="2 3" key="1">
    <citation type="submission" date="2018-06" db="EMBL/GenBank/DDBJ databases">
        <title>Streptacidiphilus pinicola sp. nov., isolated from pine grove soil.</title>
        <authorList>
            <person name="Roh S.G."/>
            <person name="Park S."/>
            <person name="Kim M.-K."/>
            <person name="Yun B.-R."/>
            <person name="Park J."/>
            <person name="Kim M.J."/>
            <person name="Kim Y.S."/>
            <person name="Kim S.B."/>
        </authorList>
    </citation>
    <scope>NUCLEOTIDE SEQUENCE [LARGE SCALE GENOMIC DNA]</scope>
    <source>
        <strain evidence="2 3">MMS16-CNU450</strain>
    </source>
</reference>
<keyword evidence="3" id="KW-1185">Reference proteome</keyword>
<dbReference type="InterPro" id="IPR050469">
    <property type="entry name" value="Diguanylate_Cyclase"/>
</dbReference>
<dbReference type="Pfam" id="PF00990">
    <property type="entry name" value="GGDEF"/>
    <property type="match status" value="1"/>
</dbReference>
<dbReference type="InterPro" id="IPR029787">
    <property type="entry name" value="Nucleotide_cyclase"/>
</dbReference>
<dbReference type="InterPro" id="IPR043128">
    <property type="entry name" value="Rev_trsase/Diguanyl_cyclase"/>
</dbReference>
<dbReference type="AlphaFoldDB" id="A0A2X0IVR0"/>
<dbReference type="RefSeq" id="WP_111506605.1">
    <property type="nucleotide sequence ID" value="NZ_QKYN01000141.1"/>
</dbReference>
<dbReference type="OrthoDB" id="23692at2"/>
<gene>
    <name evidence="2" type="ORF">DN069_31250</name>
</gene>
<feature type="domain" description="GGDEF" evidence="1">
    <location>
        <begin position="62"/>
        <end position="193"/>
    </location>
</feature>
<proteinExistence type="predicted"/>
<evidence type="ECO:0000313" key="3">
    <source>
        <dbReference type="Proteomes" id="UP000248889"/>
    </source>
</evidence>
<name>A0A2X0IVR0_9ACTN</name>
<dbReference type="NCBIfam" id="TIGR00254">
    <property type="entry name" value="GGDEF"/>
    <property type="match status" value="1"/>
</dbReference>
<accession>A0A2X0IVR0</accession>
<dbReference type="InterPro" id="IPR000160">
    <property type="entry name" value="GGDEF_dom"/>
</dbReference>
<dbReference type="GO" id="GO:1902201">
    <property type="term" value="P:negative regulation of bacterial-type flagellum-dependent cell motility"/>
    <property type="evidence" value="ECO:0007669"/>
    <property type="project" value="TreeGrafter"/>
</dbReference>
<dbReference type="GO" id="GO:0005886">
    <property type="term" value="C:plasma membrane"/>
    <property type="evidence" value="ECO:0007669"/>
    <property type="project" value="TreeGrafter"/>
</dbReference>
<comment type="caution">
    <text evidence="2">The sequence shown here is derived from an EMBL/GenBank/DDBJ whole genome shotgun (WGS) entry which is preliminary data.</text>
</comment>
<dbReference type="SUPFAM" id="SSF55073">
    <property type="entry name" value="Nucleotide cyclase"/>
    <property type="match status" value="1"/>
</dbReference>
<dbReference type="SMART" id="SM00267">
    <property type="entry name" value="GGDEF"/>
    <property type="match status" value="1"/>
</dbReference>
<dbReference type="PROSITE" id="PS50887">
    <property type="entry name" value="GGDEF"/>
    <property type="match status" value="1"/>
</dbReference>
<evidence type="ECO:0000313" key="2">
    <source>
        <dbReference type="EMBL" id="RAG81736.1"/>
    </source>
</evidence>
<dbReference type="PANTHER" id="PTHR45138:SF9">
    <property type="entry name" value="DIGUANYLATE CYCLASE DGCM-RELATED"/>
    <property type="match status" value="1"/>
</dbReference>
<dbReference type="GO" id="GO:0052621">
    <property type="term" value="F:diguanylate cyclase activity"/>
    <property type="evidence" value="ECO:0007669"/>
    <property type="project" value="TreeGrafter"/>
</dbReference>
<dbReference type="GO" id="GO:0043709">
    <property type="term" value="P:cell adhesion involved in single-species biofilm formation"/>
    <property type="evidence" value="ECO:0007669"/>
    <property type="project" value="TreeGrafter"/>
</dbReference>
<evidence type="ECO:0000259" key="1">
    <source>
        <dbReference type="PROSITE" id="PS50887"/>
    </source>
</evidence>
<organism evidence="2 3">
    <name type="scientific">Streptacidiphilus pinicola</name>
    <dbReference type="NCBI Taxonomy" id="2219663"/>
    <lineage>
        <taxon>Bacteria</taxon>
        <taxon>Bacillati</taxon>
        <taxon>Actinomycetota</taxon>
        <taxon>Actinomycetes</taxon>
        <taxon>Kitasatosporales</taxon>
        <taxon>Streptomycetaceae</taxon>
        <taxon>Streptacidiphilus</taxon>
    </lineage>
</organism>
<dbReference type="Gene3D" id="3.30.70.270">
    <property type="match status" value="1"/>
</dbReference>
<sequence>MPQLTLPRQHRTVLAAALPLSAWAVHTGVLTARLRAARRDPLTGVLTRHGFEQAARRTLTHPNGLLVFVDLDRFKQVNDTHGHAAGDAILTRTATALTVWAGPRGVVGRFGGDEFTAALTVRPDGIFARLGALAAALAGPTWEGLALDTAASVGAVRPAELPVPSLSAALAAADAAMYEAKQHGGNLWALADAEHMHPNAARRWDRNRPATTTRRAA</sequence>
<dbReference type="Proteomes" id="UP000248889">
    <property type="component" value="Unassembled WGS sequence"/>
</dbReference>
<dbReference type="PANTHER" id="PTHR45138">
    <property type="entry name" value="REGULATORY COMPONENTS OF SENSORY TRANSDUCTION SYSTEM"/>
    <property type="match status" value="1"/>
</dbReference>